<dbReference type="EMBL" id="JBHSZI010000001">
    <property type="protein sequence ID" value="MFC7058042.1"/>
    <property type="molecule type" value="Genomic_DNA"/>
</dbReference>
<organism evidence="1 2">
    <name type="scientific">Halovenus salina</name>
    <dbReference type="NCBI Taxonomy" id="1510225"/>
    <lineage>
        <taxon>Archaea</taxon>
        <taxon>Methanobacteriati</taxon>
        <taxon>Methanobacteriota</taxon>
        <taxon>Stenosarchaea group</taxon>
        <taxon>Halobacteria</taxon>
        <taxon>Halobacteriales</taxon>
        <taxon>Haloarculaceae</taxon>
        <taxon>Halovenus</taxon>
    </lineage>
</organism>
<keyword evidence="2" id="KW-1185">Reference proteome</keyword>
<evidence type="ECO:0000313" key="2">
    <source>
        <dbReference type="Proteomes" id="UP001596445"/>
    </source>
</evidence>
<dbReference type="AlphaFoldDB" id="A0ABD5W5Q0"/>
<reference evidence="1 2" key="1">
    <citation type="journal article" date="2019" name="Int. J. Syst. Evol. Microbiol.">
        <title>The Global Catalogue of Microorganisms (GCM) 10K type strain sequencing project: providing services to taxonomists for standard genome sequencing and annotation.</title>
        <authorList>
            <consortium name="The Broad Institute Genomics Platform"/>
            <consortium name="The Broad Institute Genome Sequencing Center for Infectious Disease"/>
            <person name="Wu L."/>
            <person name="Ma J."/>
        </authorList>
    </citation>
    <scope>NUCLEOTIDE SEQUENCE [LARGE SCALE GENOMIC DNA]</scope>
    <source>
        <strain evidence="1 2">JCM 30072</strain>
    </source>
</reference>
<protein>
    <submittedName>
        <fullName evidence="1">Uncharacterized protein</fullName>
    </submittedName>
</protein>
<dbReference type="RefSeq" id="WP_382184853.1">
    <property type="nucleotide sequence ID" value="NZ_JBHSZI010000001.1"/>
</dbReference>
<sequence length="42" mass="4767">MFLGKPDLDDDLLGILGVSLVRRLDYLDVLARFGDDCRPLLF</sequence>
<evidence type="ECO:0000313" key="1">
    <source>
        <dbReference type="EMBL" id="MFC7058042.1"/>
    </source>
</evidence>
<gene>
    <name evidence="1" type="ORF">ACFQQG_07505</name>
</gene>
<proteinExistence type="predicted"/>
<dbReference type="Proteomes" id="UP001596445">
    <property type="component" value="Unassembled WGS sequence"/>
</dbReference>
<comment type="caution">
    <text evidence="1">The sequence shown here is derived from an EMBL/GenBank/DDBJ whole genome shotgun (WGS) entry which is preliminary data.</text>
</comment>
<accession>A0ABD5W5Q0</accession>
<name>A0ABD5W5Q0_9EURY</name>